<dbReference type="AlphaFoldDB" id="A0A2G9YV31"/>
<accession>A0A2G9YV31</accession>
<dbReference type="Proteomes" id="UP000229976">
    <property type="component" value="Unassembled WGS sequence"/>
</dbReference>
<organism evidence="1 2">
    <name type="scientific">Candidatus Nealsonbacteria bacterium CG23_combo_of_CG06-09_8_20_14_all_39_17</name>
    <dbReference type="NCBI Taxonomy" id="1974722"/>
    <lineage>
        <taxon>Bacteria</taxon>
        <taxon>Candidatus Nealsoniibacteriota</taxon>
    </lineage>
</organism>
<comment type="caution">
    <text evidence="1">The sequence shown here is derived from an EMBL/GenBank/DDBJ whole genome shotgun (WGS) entry which is preliminary data.</text>
</comment>
<dbReference type="CDD" id="cd22784">
    <property type="entry name" value="DPBB_MltA_YuiC-like"/>
    <property type="match status" value="1"/>
</dbReference>
<gene>
    <name evidence="1" type="ORF">COX37_00420</name>
</gene>
<proteinExistence type="predicted"/>
<evidence type="ECO:0000313" key="1">
    <source>
        <dbReference type="EMBL" id="PIP23104.1"/>
    </source>
</evidence>
<evidence type="ECO:0000313" key="2">
    <source>
        <dbReference type="Proteomes" id="UP000229976"/>
    </source>
</evidence>
<sequence>MTLNLLPGAGIKSETEIYPSDMMFVQENSLVAIASPFNPDPQVARELNVVVTAYSSTVMETDDTPFITASGKMVREGIIANNLLPFGTKVKIPSLYGDKIFIVEDRMAERKGDYHFDIWFPSYWEALNFGAKDVIVKVLES</sequence>
<dbReference type="EMBL" id="PCRO01000007">
    <property type="protein sequence ID" value="PIP23104.1"/>
    <property type="molecule type" value="Genomic_DNA"/>
</dbReference>
<protein>
    <recommendedName>
        <fullName evidence="3">3D domain-containing protein</fullName>
    </recommendedName>
</protein>
<evidence type="ECO:0008006" key="3">
    <source>
        <dbReference type="Google" id="ProtNLM"/>
    </source>
</evidence>
<reference evidence="1 2" key="1">
    <citation type="submission" date="2017-09" db="EMBL/GenBank/DDBJ databases">
        <title>Depth-based differentiation of microbial function through sediment-hosted aquifers and enrichment of novel symbionts in the deep terrestrial subsurface.</title>
        <authorList>
            <person name="Probst A.J."/>
            <person name="Ladd B."/>
            <person name="Jarett J.K."/>
            <person name="Geller-Mcgrath D.E."/>
            <person name="Sieber C.M."/>
            <person name="Emerson J.B."/>
            <person name="Anantharaman K."/>
            <person name="Thomas B.C."/>
            <person name="Malmstrom R."/>
            <person name="Stieglmeier M."/>
            <person name="Klingl A."/>
            <person name="Woyke T."/>
            <person name="Ryan C.M."/>
            <person name="Banfield J.F."/>
        </authorList>
    </citation>
    <scope>NUCLEOTIDE SEQUENCE [LARGE SCALE GENOMIC DNA]</scope>
    <source>
        <strain evidence="1">CG23_combo_of_CG06-09_8_20_14_all_39_17</strain>
    </source>
</reference>
<name>A0A2G9YV31_9BACT</name>